<feature type="compositionally biased region" description="Pro residues" evidence="1">
    <location>
        <begin position="331"/>
        <end position="356"/>
    </location>
</feature>
<evidence type="ECO:0000313" key="4">
    <source>
        <dbReference type="Proteomes" id="UP000772434"/>
    </source>
</evidence>
<dbReference type="SMART" id="SM01014">
    <property type="entry name" value="ARID"/>
    <property type="match status" value="1"/>
</dbReference>
<sequence length="1088" mass="119444">MADRLSQYSMGHNFMAGGAGMMNHHQLNAMQQQQQQQPGQQQDSSQSPHPGMPGFNDQNRTWSQMQQMHQIRAQNGQDMNTPSTQQMADLLRSQNMAQMQSQQQRFGMNIGGPGPSQQSSFLDQQNRTSHNMQMGFSGMEQHNPNFQQSVHRQNMLQTLQGNQQHSRQLELMGLAQNQQNQNATNLGNRVTNGIPMNGGPQGLNPQNDIQPTNPNGMPQNSRTINVQGRTINLGDLTERATTLRSMIQTQEMQMRQLQGQRSAMPDNIFMSRMRTMQTELSSRKESLNKIMTLMNICMNQGNGGPINAMNNPSQASSPGNNGQAWHNVQPTQPPGIPSSRSPAPPHALPNNPPNNVPPRSGTTPQQNPFPMNGSQLNFPANTSSLNGSQGPSNLAHPNIGAPPMNAPTVIPPLDKARFETSYKQWCLTKSIVHDPRLLSIDSRQIDLFQLHCQVMREGGFATVNRKELWPVIGARLGVVHFPGNAAEPPKSGPAAAIHIQHVYKEYLSAFDTVYMASVMDSRRKFGQFSQGNPAMPVTPDGLRHLNPQQLRVIIACADKPSGELRARGMSESMISFIETHRSSLQNMVADQETFGNELRTGRPTPPGQDLTSNGPVRSFPPMNMNPNRPGEPPLPFQPGSGIVRPTREQLSLAHLSINRLKADYAAHVIPMMPAVDVPPENRVEYQKLLEMVFRGANDLDGKLAVYICVTKSEENTRKLLSAIMSVQHQRSLLASPTSPNPKYVVAFETLRLFSNQLQHAGRLIHSIIQNIVREHPQGPSDIAPPSRIVPPAPNPINQPPPQLTQPPRSMNVNHPPTKPPKIPPTPPASTPGAIPPTPTLDSAQIPLPTTAGVKRQREEDSEASLSQAIPEPNVTSASPVANEPSPPKRAKTDWEGPISESLQKKNQAVENVKTEEDATQLLEQVTELIKMAPTEDQASLSSDISDTLELILKGYGGMPDSDASFSSLGLGESLDASSSGSQLPSSNDFTEFFDFSLFPNEEEYESKVGTPDLISSSSTNPSPESQADADPSHHATALLDVKQEEYDPLRLGTLKEIDGGESAYYQSTDWKWDGTMTTLEQPWAIFNS</sequence>
<evidence type="ECO:0000313" key="3">
    <source>
        <dbReference type="EMBL" id="KAF9059424.1"/>
    </source>
</evidence>
<feature type="region of interest" description="Disordered" evidence="1">
    <location>
        <begin position="28"/>
        <end position="69"/>
    </location>
</feature>
<feature type="compositionally biased region" description="Pro residues" evidence="1">
    <location>
        <begin position="816"/>
        <end position="838"/>
    </location>
</feature>
<feature type="compositionally biased region" description="Polar residues" evidence="1">
    <location>
        <begin position="203"/>
        <end position="222"/>
    </location>
</feature>
<feature type="region of interest" description="Disordered" evidence="1">
    <location>
        <begin position="304"/>
        <end position="393"/>
    </location>
</feature>
<feature type="region of interest" description="Disordered" evidence="1">
    <location>
        <begin position="961"/>
        <end position="985"/>
    </location>
</feature>
<feature type="compositionally biased region" description="Polar residues" evidence="1">
    <location>
        <begin position="56"/>
        <end position="69"/>
    </location>
</feature>
<accession>A0A9P5P9Q0</accession>
<feature type="domain" description="ARID" evidence="2">
    <location>
        <begin position="412"/>
        <end position="515"/>
    </location>
</feature>
<organism evidence="3 4">
    <name type="scientific">Rhodocollybia butyracea</name>
    <dbReference type="NCBI Taxonomy" id="206335"/>
    <lineage>
        <taxon>Eukaryota</taxon>
        <taxon>Fungi</taxon>
        <taxon>Dikarya</taxon>
        <taxon>Basidiomycota</taxon>
        <taxon>Agaricomycotina</taxon>
        <taxon>Agaricomycetes</taxon>
        <taxon>Agaricomycetidae</taxon>
        <taxon>Agaricales</taxon>
        <taxon>Marasmiineae</taxon>
        <taxon>Omphalotaceae</taxon>
        <taxon>Rhodocollybia</taxon>
    </lineage>
</organism>
<dbReference type="OrthoDB" id="1938591at2759"/>
<evidence type="ECO:0000259" key="2">
    <source>
        <dbReference type="PROSITE" id="PS51011"/>
    </source>
</evidence>
<dbReference type="Gene3D" id="1.10.150.60">
    <property type="entry name" value="ARID DNA-binding domain"/>
    <property type="match status" value="1"/>
</dbReference>
<feature type="compositionally biased region" description="Low complexity" evidence="1">
    <location>
        <begin position="1015"/>
        <end position="1025"/>
    </location>
</feature>
<proteinExistence type="predicted"/>
<reference evidence="3" key="1">
    <citation type="submission" date="2020-11" db="EMBL/GenBank/DDBJ databases">
        <authorList>
            <consortium name="DOE Joint Genome Institute"/>
            <person name="Ahrendt S."/>
            <person name="Riley R."/>
            <person name="Andreopoulos W."/>
            <person name="Labutti K."/>
            <person name="Pangilinan J."/>
            <person name="Ruiz-Duenas F.J."/>
            <person name="Barrasa J.M."/>
            <person name="Sanchez-Garcia M."/>
            <person name="Camarero S."/>
            <person name="Miyauchi S."/>
            <person name="Serrano A."/>
            <person name="Linde D."/>
            <person name="Babiker R."/>
            <person name="Drula E."/>
            <person name="Ayuso-Fernandez I."/>
            <person name="Pacheco R."/>
            <person name="Padilla G."/>
            <person name="Ferreira P."/>
            <person name="Barriuso J."/>
            <person name="Kellner H."/>
            <person name="Castanera R."/>
            <person name="Alfaro M."/>
            <person name="Ramirez L."/>
            <person name="Pisabarro A.G."/>
            <person name="Kuo A."/>
            <person name="Tritt A."/>
            <person name="Lipzen A."/>
            <person name="He G."/>
            <person name="Yan M."/>
            <person name="Ng V."/>
            <person name="Cullen D."/>
            <person name="Martin F."/>
            <person name="Rosso M.-N."/>
            <person name="Henrissat B."/>
            <person name="Hibbett D."/>
            <person name="Martinez A.T."/>
            <person name="Grigoriev I.V."/>
        </authorList>
    </citation>
    <scope>NUCLEOTIDE SEQUENCE</scope>
    <source>
        <strain evidence="3">AH 40177</strain>
    </source>
</reference>
<keyword evidence="4" id="KW-1185">Reference proteome</keyword>
<dbReference type="Pfam" id="PF01388">
    <property type="entry name" value="ARID"/>
    <property type="match status" value="1"/>
</dbReference>
<dbReference type="SUPFAM" id="SSF46774">
    <property type="entry name" value="ARID-like"/>
    <property type="match status" value="1"/>
</dbReference>
<feature type="compositionally biased region" description="Polar residues" evidence="1">
    <location>
        <begin position="308"/>
        <end position="330"/>
    </location>
</feature>
<feature type="compositionally biased region" description="Polar residues" evidence="1">
    <location>
        <begin position="863"/>
        <end position="879"/>
    </location>
</feature>
<name>A0A9P5P9Q0_9AGAR</name>
<dbReference type="InterPro" id="IPR036431">
    <property type="entry name" value="ARID_dom_sf"/>
</dbReference>
<protein>
    <recommendedName>
        <fullName evidence="2">ARID domain-containing protein</fullName>
    </recommendedName>
</protein>
<feature type="region of interest" description="Disordered" evidence="1">
    <location>
        <begin position="596"/>
        <end position="642"/>
    </location>
</feature>
<dbReference type="SMART" id="SM00501">
    <property type="entry name" value="BRIGHT"/>
    <property type="match status" value="1"/>
</dbReference>
<feature type="region of interest" description="Disordered" evidence="1">
    <location>
        <begin position="1003"/>
        <end position="1041"/>
    </location>
</feature>
<dbReference type="Proteomes" id="UP000772434">
    <property type="component" value="Unassembled WGS sequence"/>
</dbReference>
<evidence type="ECO:0000256" key="1">
    <source>
        <dbReference type="SAM" id="MobiDB-lite"/>
    </source>
</evidence>
<feature type="compositionally biased region" description="Low complexity" evidence="1">
    <location>
        <begin position="31"/>
        <end position="47"/>
    </location>
</feature>
<dbReference type="EMBL" id="JADNRY010000302">
    <property type="protein sequence ID" value="KAF9059424.1"/>
    <property type="molecule type" value="Genomic_DNA"/>
</dbReference>
<comment type="caution">
    <text evidence="3">The sequence shown here is derived from an EMBL/GenBank/DDBJ whole genome shotgun (WGS) entry which is preliminary data.</text>
</comment>
<dbReference type="AlphaFoldDB" id="A0A9P5P9Q0"/>
<dbReference type="PROSITE" id="PS51011">
    <property type="entry name" value="ARID"/>
    <property type="match status" value="1"/>
</dbReference>
<feature type="compositionally biased region" description="Polar residues" evidence="1">
    <location>
        <begin position="975"/>
        <end position="985"/>
    </location>
</feature>
<feature type="compositionally biased region" description="Polar residues" evidence="1">
    <location>
        <begin position="900"/>
        <end position="909"/>
    </location>
</feature>
<dbReference type="InterPro" id="IPR001606">
    <property type="entry name" value="ARID_dom"/>
</dbReference>
<dbReference type="GO" id="GO:0003677">
    <property type="term" value="F:DNA binding"/>
    <property type="evidence" value="ECO:0007669"/>
    <property type="project" value="InterPro"/>
</dbReference>
<dbReference type="CDD" id="cd16100">
    <property type="entry name" value="ARID"/>
    <property type="match status" value="1"/>
</dbReference>
<feature type="region of interest" description="Disordered" evidence="1">
    <location>
        <begin position="775"/>
        <end position="914"/>
    </location>
</feature>
<gene>
    <name evidence="3" type="ORF">BDP27DRAFT_1341465</name>
</gene>
<feature type="compositionally biased region" description="Polar residues" evidence="1">
    <location>
        <begin position="360"/>
        <end position="392"/>
    </location>
</feature>
<feature type="region of interest" description="Disordered" evidence="1">
    <location>
        <begin position="192"/>
        <end position="222"/>
    </location>
</feature>
<feature type="compositionally biased region" description="Pro residues" evidence="1">
    <location>
        <begin position="787"/>
        <end position="804"/>
    </location>
</feature>